<reference evidence="7 8" key="1">
    <citation type="submission" date="2024-09" db="EMBL/GenBank/DDBJ databases">
        <title>Chromosome-scale assembly of Riccia sorocarpa.</title>
        <authorList>
            <person name="Paukszto L."/>
        </authorList>
    </citation>
    <scope>NUCLEOTIDE SEQUENCE [LARGE SCALE GENOMIC DNA]</scope>
    <source>
        <strain evidence="7">LP-2024</strain>
        <tissue evidence="7">Aerial parts of the thallus</tissue>
    </source>
</reference>
<feature type="domain" description="MYND-type" evidence="6">
    <location>
        <begin position="203"/>
        <end position="241"/>
    </location>
</feature>
<feature type="compositionally biased region" description="Polar residues" evidence="5">
    <location>
        <begin position="13"/>
        <end position="25"/>
    </location>
</feature>
<dbReference type="GO" id="GO:0008270">
    <property type="term" value="F:zinc ion binding"/>
    <property type="evidence" value="ECO:0007669"/>
    <property type="project" value="UniProtKB-KW"/>
</dbReference>
<dbReference type="EMBL" id="JBJQOH010000003">
    <property type="protein sequence ID" value="KAL3693496.1"/>
    <property type="molecule type" value="Genomic_DNA"/>
</dbReference>
<dbReference type="PROSITE" id="PS50865">
    <property type="entry name" value="ZF_MYND_2"/>
    <property type="match status" value="1"/>
</dbReference>
<evidence type="ECO:0000256" key="2">
    <source>
        <dbReference type="ARBA" id="ARBA00022771"/>
    </source>
</evidence>
<dbReference type="Gene3D" id="6.10.140.2220">
    <property type="match status" value="1"/>
</dbReference>
<accession>A0ABD3HRD6</accession>
<keyword evidence="2 4" id="KW-0863">Zinc-finger</keyword>
<organism evidence="7 8">
    <name type="scientific">Riccia sorocarpa</name>
    <dbReference type="NCBI Taxonomy" id="122646"/>
    <lineage>
        <taxon>Eukaryota</taxon>
        <taxon>Viridiplantae</taxon>
        <taxon>Streptophyta</taxon>
        <taxon>Embryophyta</taxon>
        <taxon>Marchantiophyta</taxon>
        <taxon>Marchantiopsida</taxon>
        <taxon>Marchantiidae</taxon>
        <taxon>Marchantiales</taxon>
        <taxon>Ricciaceae</taxon>
        <taxon>Riccia</taxon>
    </lineage>
</organism>
<evidence type="ECO:0000256" key="4">
    <source>
        <dbReference type="PROSITE-ProRule" id="PRU00134"/>
    </source>
</evidence>
<dbReference type="InterPro" id="IPR007320">
    <property type="entry name" value="PDCD2_C"/>
</dbReference>
<feature type="region of interest" description="Disordered" evidence="5">
    <location>
        <begin position="45"/>
        <end position="70"/>
    </location>
</feature>
<protein>
    <recommendedName>
        <fullName evidence="6">MYND-type domain-containing protein</fullName>
    </recommendedName>
</protein>
<evidence type="ECO:0000256" key="3">
    <source>
        <dbReference type="ARBA" id="ARBA00022833"/>
    </source>
</evidence>
<keyword evidence="1" id="KW-0479">Metal-binding</keyword>
<evidence type="ECO:0000313" key="8">
    <source>
        <dbReference type="Proteomes" id="UP001633002"/>
    </source>
</evidence>
<keyword evidence="3" id="KW-0862">Zinc</keyword>
<dbReference type="AlphaFoldDB" id="A0ABD3HRD6"/>
<keyword evidence="8" id="KW-1185">Reference proteome</keyword>
<gene>
    <name evidence="7" type="ORF">R1sor_007147</name>
</gene>
<evidence type="ECO:0000256" key="1">
    <source>
        <dbReference type="ARBA" id="ARBA00022723"/>
    </source>
</evidence>
<proteinExistence type="predicted"/>
<dbReference type="PANTHER" id="PTHR12298:SF4">
    <property type="entry name" value="PROGRAMMED CELL DEATH PROTEIN 2"/>
    <property type="match status" value="1"/>
</dbReference>
<dbReference type="SUPFAM" id="SSF144232">
    <property type="entry name" value="HIT/MYND zinc finger-like"/>
    <property type="match status" value="1"/>
</dbReference>
<evidence type="ECO:0000259" key="6">
    <source>
        <dbReference type="PROSITE" id="PS50865"/>
    </source>
</evidence>
<dbReference type="Pfam" id="PF04194">
    <property type="entry name" value="PDCD2_C"/>
    <property type="match status" value="1"/>
</dbReference>
<dbReference type="Pfam" id="PF01753">
    <property type="entry name" value="zf-MYND"/>
    <property type="match status" value="1"/>
</dbReference>
<evidence type="ECO:0000256" key="5">
    <source>
        <dbReference type="SAM" id="MobiDB-lite"/>
    </source>
</evidence>
<evidence type="ECO:0000313" key="7">
    <source>
        <dbReference type="EMBL" id="KAL3693496.1"/>
    </source>
</evidence>
<name>A0ABD3HRD6_9MARC</name>
<dbReference type="InterPro" id="IPR002893">
    <property type="entry name" value="Znf_MYND"/>
</dbReference>
<sequence length="447" mass="49940">MAVIEEHSDGEETQSNQENSRNSVVEGTDSGIALEQAITSLQIVATAGSQDDSEEEEDGEEDKVWGGGGLKGFLQKPEEPWKILRQYFPSKAGGAPAWLDPLNVPRAKQGSCGICDKPLQFVLQVYAPVDDDETAFHRTLYVFMCTSLACLQQDLNQQGRKEKRKRSIKILRNQLPRRNNFYSSEAPKTDGSEAPLSAGAPLCSWCGTWKGDKICGGCKQTRYCSQTHQMDHWRGSHASVCREAQEKLMARESSANTSSSLDVEVTNSPCTAHPANTNLWPEFELIVDENGEDEDEASDGSLDGRDRVGRLLSEYENTRRLGREQFSSKDVQEVEETSAEVQHWAAFQVHVSKTPEQVIWYLRSADAKPLWPRLDCQPKANDIPVCSRCGGERIFEFQILPQLLYFFKIKDDPDSLDWGTIAVYSCGKSCPGEGYCEEFAWVQPGFS</sequence>
<dbReference type="PANTHER" id="PTHR12298">
    <property type="entry name" value="PCDC2 PROGRAMMED CELL DEATH PROTEIN 2 -RELATED"/>
    <property type="match status" value="1"/>
</dbReference>
<feature type="region of interest" description="Disordered" evidence="5">
    <location>
        <begin position="1"/>
        <end position="29"/>
    </location>
</feature>
<dbReference type="Proteomes" id="UP001633002">
    <property type="component" value="Unassembled WGS sequence"/>
</dbReference>
<comment type="caution">
    <text evidence="7">The sequence shown here is derived from an EMBL/GenBank/DDBJ whole genome shotgun (WGS) entry which is preliminary data.</text>
</comment>
<feature type="compositionally biased region" description="Acidic residues" evidence="5">
    <location>
        <begin position="51"/>
        <end position="61"/>
    </location>
</feature>
<dbReference type="PROSITE" id="PS01360">
    <property type="entry name" value="ZF_MYND_1"/>
    <property type="match status" value="1"/>
</dbReference>